<dbReference type="GO" id="GO:0016779">
    <property type="term" value="F:nucleotidyltransferase activity"/>
    <property type="evidence" value="ECO:0007669"/>
    <property type="project" value="UniProtKB-KW"/>
</dbReference>
<keyword evidence="7" id="KW-0546">Nucleotide metabolism</keyword>
<dbReference type="Proteomes" id="UP000326241">
    <property type="component" value="Unassembled WGS sequence"/>
</dbReference>
<keyword evidence="5" id="KW-0067">ATP-binding</keyword>
<dbReference type="InterPro" id="IPR040511">
    <property type="entry name" value="AGS_C"/>
</dbReference>
<keyword evidence="3" id="KW-0479">Metal-binding</keyword>
<proteinExistence type="predicted"/>
<comment type="catalytic activity">
    <reaction evidence="10">
        <text>GTP + ATP = 3',3'-cGAMP + 2 diphosphate</text>
        <dbReference type="Rhea" id="RHEA:35647"/>
        <dbReference type="ChEBI" id="CHEBI:30616"/>
        <dbReference type="ChEBI" id="CHEBI:33019"/>
        <dbReference type="ChEBI" id="CHEBI:37565"/>
        <dbReference type="ChEBI" id="CHEBI:71501"/>
    </reaction>
    <physiologicalReaction direction="left-to-right" evidence="10">
        <dbReference type="Rhea" id="RHEA:35648"/>
    </physiologicalReaction>
</comment>
<dbReference type="GO" id="GO:0051607">
    <property type="term" value="P:defense response to virus"/>
    <property type="evidence" value="ECO:0007669"/>
    <property type="project" value="UniProtKB-KW"/>
</dbReference>
<keyword evidence="8" id="KW-0051">Antiviral defense</keyword>
<dbReference type="GO" id="GO:0046872">
    <property type="term" value="F:metal ion binding"/>
    <property type="evidence" value="ECO:0007669"/>
    <property type="project" value="UniProtKB-KW"/>
</dbReference>
<feature type="domain" description="Cyclic GMP-AMP synthase DncV-like nucleotidyltransferase" evidence="12">
    <location>
        <begin position="54"/>
        <end position="135"/>
    </location>
</feature>
<reference evidence="13 14" key="1">
    <citation type="submission" date="2019-09" db="EMBL/GenBank/DDBJ databases">
        <authorList>
            <person name="Chandra G."/>
            <person name="Truman W A."/>
        </authorList>
    </citation>
    <scope>NUCLEOTIDE SEQUENCE [LARGE SCALE GENOMIC DNA]</scope>
    <source>
        <strain evidence="13">PS624</strain>
    </source>
</reference>
<evidence type="ECO:0000256" key="9">
    <source>
        <dbReference type="ARBA" id="ARBA00044145"/>
    </source>
</evidence>
<evidence type="ECO:0000259" key="12">
    <source>
        <dbReference type="Pfam" id="PF21654"/>
    </source>
</evidence>
<dbReference type="GO" id="GO:0005524">
    <property type="term" value="F:ATP binding"/>
    <property type="evidence" value="ECO:0007669"/>
    <property type="project" value="UniProtKB-KW"/>
</dbReference>
<evidence type="ECO:0000256" key="2">
    <source>
        <dbReference type="ARBA" id="ARBA00022695"/>
    </source>
</evidence>
<evidence type="ECO:0000256" key="6">
    <source>
        <dbReference type="ARBA" id="ARBA00022842"/>
    </source>
</evidence>
<feature type="domain" description="Adenylyl/Guanylyl and SMODS C-terminal sensor" evidence="11">
    <location>
        <begin position="391"/>
        <end position="511"/>
    </location>
</feature>
<keyword evidence="1" id="KW-0808">Transferase</keyword>
<evidence type="ECO:0000256" key="8">
    <source>
        <dbReference type="ARBA" id="ARBA00023118"/>
    </source>
</evidence>
<keyword evidence="2" id="KW-0548">Nucleotidyltransferase</keyword>
<evidence type="ECO:0000256" key="1">
    <source>
        <dbReference type="ARBA" id="ARBA00022679"/>
    </source>
</evidence>
<evidence type="ECO:0000256" key="7">
    <source>
        <dbReference type="ARBA" id="ARBA00023080"/>
    </source>
</evidence>
<evidence type="ECO:0000313" key="14">
    <source>
        <dbReference type="Proteomes" id="UP000326241"/>
    </source>
</evidence>
<evidence type="ECO:0000256" key="4">
    <source>
        <dbReference type="ARBA" id="ARBA00022741"/>
    </source>
</evidence>
<evidence type="ECO:0000256" key="5">
    <source>
        <dbReference type="ARBA" id="ARBA00022840"/>
    </source>
</evidence>
<evidence type="ECO:0000256" key="10">
    <source>
        <dbReference type="ARBA" id="ARBA00048304"/>
    </source>
</evidence>
<dbReference type="GO" id="GO:0009117">
    <property type="term" value="P:nucleotide metabolic process"/>
    <property type="evidence" value="ECO:0007669"/>
    <property type="project" value="UniProtKB-KW"/>
</dbReference>
<name>A0A5E6RJZ8_PSEFL</name>
<protein>
    <recommendedName>
        <fullName evidence="9">Cyclic GMP-AMP synthase</fullName>
    </recommendedName>
</protein>
<dbReference type="EMBL" id="CABVGZ010000013">
    <property type="protein sequence ID" value="VVM68709.1"/>
    <property type="molecule type" value="Genomic_DNA"/>
</dbReference>
<sequence>MSPTLTSDRFISALAATLDIPAERYESADKSYRSICTWLERPESRFSRVDIDAYIQGSFRLGTVIPPISGEEHYDLDVVFEFDLSKSTKTQQGLYEDLGYELKLYAARYGMQAPSDWDRCWTLNYADTAQFHMDLLPSVPDGQRQRLIREQRAMTLDFVDRSISITDKNHGNYARLSEDWPSSNPHGYADWFYECMKPAFDQRRRAMMLAEAKADIADIPVFRVKTPLQSAIQILKRHRDMRFSDDPDGRPTSVVISTLAAHSYGQESSVTGALISILQSMDRYIVDREGVSWIENPSNPRENFADSWEQEPARKDAFYDWLDTARTDFVRAAEQGDLSTIIDALAPRMGRELVEKAASHPGQKSLAEASVIKRAKSAFQKLVDAPHRKPVAWPTVPVGYVRVEGAMARNGFREVVLHNDGALLPRGSSLSFVANTDVPRPFKIYWQIVNTGEAAAKAKKLRGGFEQATVTTGTLRRRENASYAGSHTIECFVVKDGYCAARSGLFVVNIQ</sequence>
<evidence type="ECO:0000313" key="13">
    <source>
        <dbReference type="EMBL" id="VVM68709.1"/>
    </source>
</evidence>
<dbReference type="Pfam" id="PF18134">
    <property type="entry name" value="AGS_C"/>
    <property type="match status" value="1"/>
</dbReference>
<dbReference type="RefSeq" id="WP_150774584.1">
    <property type="nucleotide sequence ID" value="NZ_CABVGZ010000013.1"/>
</dbReference>
<accession>A0A5E6RJZ8</accession>
<evidence type="ECO:0000256" key="3">
    <source>
        <dbReference type="ARBA" id="ARBA00022723"/>
    </source>
</evidence>
<keyword evidence="6" id="KW-0460">Magnesium</keyword>
<dbReference type="AlphaFoldDB" id="A0A5E6RJZ8"/>
<evidence type="ECO:0000259" key="11">
    <source>
        <dbReference type="Pfam" id="PF18134"/>
    </source>
</evidence>
<dbReference type="InterPro" id="IPR006116">
    <property type="entry name" value="NT_2-5OAS_ClassI-CCAase"/>
</dbReference>
<dbReference type="InterPro" id="IPR048445">
    <property type="entry name" value="DncV-like_NTFase"/>
</dbReference>
<keyword evidence="4" id="KW-0547">Nucleotide-binding</keyword>
<gene>
    <name evidence="13" type="ORF">PS624_01691</name>
</gene>
<organism evidence="13 14">
    <name type="scientific">Pseudomonas fluorescens</name>
    <dbReference type="NCBI Taxonomy" id="294"/>
    <lineage>
        <taxon>Bacteria</taxon>
        <taxon>Pseudomonadati</taxon>
        <taxon>Pseudomonadota</taxon>
        <taxon>Gammaproteobacteria</taxon>
        <taxon>Pseudomonadales</taxon>
        <taxon>Pseudomonadaceae</taxon>
        <taxon>Pseudomonas</taxon>
    </lineage>
</organism>
<dbReference type="CDD" id="cd05400">
    <property type="entry name" value="NT_2-5OAS_ClassI-CCAase"/>
    <property type="match status" value="1"/>
</dbReference>
<dbReference type="Pfam" id="PF21654">
    <property type="entry name" value="DncV-like_NTFase"/>
    <property type="match status" value="1"/>
</dbReference>